<evidence type="ECO:0000313" key="4">
    <source>
        <dbReference type="Proteomes" id="UP001189429"/>
    </source>
</evidence>
<dbReference type="InterPro" id="IPR053000">
    <property type="entry name" value="WSS1-like_metalloprotease"/>
</dbReference>
<dbReference type="InterPro" id="IPR013536">
    <property type="entry name" value="WLM_dom"/>
</dbReference>
<evidence type="ECO:0000259" key="2">
    <source>
        <dbReference type="PROSITE" id="PS51397"/>
    </source>
</evidence>
<feature type="compositionally biased region" description="Low complexity" evidence="1">
    <location>
        <begin position="226"/>
        <end position="240"/>
    </location>
</feature>
<comment type="caution">
    <text evidence="3">The sequence shown here is derived from an EMBL/GenBank/DDBJ whole genome shotgun (WGS) entry which is preliminary data.</text>
</comment>
<dbReference type="PROSITE" id="PS51397">
    <property type="entry name" value="WLM"/>
    <property type="match status" value="1"/>
</dbReference>
<evidence type="ECO:0000313" key="3">
    <source>
        <dbReference type="EMBL" id="CAK0819940.1"/>
    </source>
</evidence>
<organism evidence="3 4">
    <name type="scientific">Prorocentrum cordatum</name>
    <dbReference type="NCBI Taxonomy" id="2364126"/>
    <lineage>
        <taxon>Eukaryota</taxon>
        <taxon>Sar</taxon>
        <taxon>Alveolata</taxon>
        <taxon>Dinophyceae</taxon>
        <taxon>Prorocentrales</taxon>
        <taxon>Prorocentraceae</taxon>
        <taxon>Prorocentrum</taxon>
    </lineage>
</organism>
<dbReference type="PANTHER" id="PTHR46622:SF1">
    <property type="entry name" value="DNA-DEPENDENT METALLOPROTEASE WSS1"/>
    <property type="match status" value="1"/>
</dbReference>
<sequence>MDRRVLSVEHGASLPDAEAARSLLDRVRRNAEAVLQARGWRVGALVELCCCKLAPETSRGGVAGWCMPEGDSATAKRIALRLRSPKGEGHGLLDFECVFDTMLHEIAHIVHSRHTAGFYQLWDELRAEWGRLALAGRVLDEGGFPTVGGQRTGEGTHNPPSVAAGRARALAAAEARAKVSALMGSGRLGGAAGWEALAPRERAALAAERRLADQARGLGDDELPEAQEAPPAAAQPPAAAATARAGGVRFSGCEGAVALEAEGGGGAELRRALELSRASAEEEERDVLRAVLAASLAAVQRPTEVVVLSDGE</sequence>
<reference evidence="3" key="1">
    <citation type="submission" date="2023-10" db="EMBL/GenBank/DDBJ databases">
        <authorList>
            <person name="Chen Y."/>
            <person name="Shah S."/>
            <person name="Dougan E. K."/>
            <person name="Thang M."/>
            <person name="Chan C."/>
        </authorList>
    </citation>
    <scope>NUCLEOTIDE SEQUENCE [LARGE SCALE GENOMIC DNA]</scope>
</reference>
<accession>A0ABN9RMN1</accession>
<gene>
    <name evidence="3" type="ORF">PCOR1329_LOCUS21786</name>
</gene>
<feature type="non-terminal residue" evidence="3">
    <location>
        <position position="312"/>
    </location>
</feature>
<keyword evidence="4" id="KW-1185">Reference proteome</keyword>
<dbReference type="EMBL" id="CAUYUJ010007205">
    <property type="protein sequence ID" value="CAK0819940.1"/>
    <property type="molecule type" value="Genomic_DNA"/>
</dbReference>
<feature type="region of interest" description="Disordered" evidence="1">
    <location>
        <begin position="221"/>
        <end position="240"/>
    </location>
</feature>
<name>A0ABN9RMN1_9DINO</name>
<protein>
    <recommendedName>
        <fullName evidence="2">WLM domain-containing protein</fullName>
    </recommendedName>
</protein>
<dbReference type="Pfam" id="PF08325">
    <property type="entry name" value="WLM"/>
    <property type="match status" value="1"/>
</dbReference>
<evidence type="ECO:0000256" key="1">
    <source>
        <dbReference type="SAM" id="MobiDB-lite"/>
    </source>
</evidence>
<dbReference type="Proteomes" id="UP001189429">
    <property type="component" value="Unassembled WGS sequence"/>
</dbReference>
<feature type="domain" description="WLM" evidence="2">
    <location>
        <begin position="1"/>
        <end position="212"/>
    </location>
</feature>
<proteinExistence type="predicted"/>
<dbReference type="PANTHER" id="PTHR46622">
    <property type="entry name" value="DNA-DEPENDENT METALLOPROTEASE WSS1"/>
    <property type="match status" value="1"/>
</dbReference>